<evidence type="ECO:0000313" key="4">
    <source>
        <dbReference type="Proteomes" id="UP000807025"/>
    </source>
</evidence>
<comment type="caution">
    <text evidence="3">The sequence shown here is derived from an EMBL/GenBank/DDBJ whole genome shotgun (WGS) entry which is preliminary data.</text>
</comment>
<sequence>MPDASGSWDLDLVGRRDGYGSKLAVLAVDVLLLESIYTLIRRTYRLHPSYSLSQSLNDHGGRSRARRTGGKECSAPDYRGRWNSARRVAWCKEVYARANLRYNSEESSLLITETFRLRPQAVSVFILALKATLRRVRESGRLRLAVSFYNLVWPVFSISFARWTLRSMDLGAKVY</sequence>
<feature type="transmembrane region" description="Helical" evidence="2">
    <location>
        <begin position="20"/>
        <end position="40"/>
    </location>
</feature>
<keyword evidence="2" id="KW-1133">Transmembrane helix</keyword>
<evidence type="ECO:0000256" key="1">
    <source>
        <dbReference type="SAM" id="MobiDB-lite"/>
    </source>
</evidence>
<keyword evidence="2" id="KW-0472">Membrane</keyword>
<keyword evidence="4" id="KW-1185">Reference proteome</keyword>
<accession>A0A9P6D901</accession>
<name>A0A9P6D901_PLEER</name>
<feature type="transmembrane region" description="Helical" evidence="2">
    <location>
        <begin position="144"/>
        <end position="165"/>
    </location>
</feature>
<keyword evidence="2" id="KW-0812">Transmembrane</keyword>
<feature type="region of interest" description="Disordered" evidence="1">
    <location>
        <begin position="53"/>
        <end position="73"/>
    </location>
</feature>
<reference evidence="3" key="1">
    <citation type="submission" date="2020-11" db="EMBL/GenBank/DDBJ databases">
        <authorList>
            <consortium name="DOE Joint Genome Institute"/>
            <person name="Ahrendt S."/>
            <person name="Riley R."/>
            <person name="Andreopoulos W."/>
            <person name="Labutti K."/>
            <person name="Pangilinan J."/>
            <person name="Ruiz-Duenas F.J."/>
            <person name="Barrasa J.M."/>
            <person name="Sanchez-Garcia M."/>
            <person name="Camarero S."/>
            <person name="Miyauchi S."/>
            <person name="Serrano A."/>
            <person name="Linde D."/>
            <person name="Babiker R."/>
            <person name="Drula E."/>
            <person name="Ayuso-Fernandez I."/>
            <person name="Pacheco R."/>
            <person name="Padilla G."/>
            <person name="Ferreira P."/>
            <person name="Barriuso J."/>
            <person name="Kellner H."/>
            <person name="Castanera R."/>
            <person name="Alfaro M."/>
            <person name="Ramirez L."/>
            <person name="Pisabarro A.G."/>
            <person name="Kuo A."/>
            <person name="Tritt A."/>
            <person name="Lipzen A."/>
            <person name="He G."/>
            <person name="Yan M."/>
            <person name="Ng V."/>
            <person name="Cullen D."/>
            <person name="Martin F."/>
            <person name="Rosso M.-N."/>
            <person name="Henrissat B."/>
            <person name="Hibbett D."/>
            <person name="Martinez A.T."/>
            <person name="Grigoriev I.V."/>
        </authorList>
    </citation>
    <scope>NUCLEOTIDE SEQUENCE</scope>
    <source>
        <strain evidence="3">ATCC 90797</strain>
    </source>
</reference>
<evidence type="ECO:0000313" key="3">
    <source>
        <dbReference type="EMBL" id="KAF9487163.1"/>
    </source>
</evidence>
<organism evidence="3 4">
    <name type="scientific">Pleurotus eryngii</name>
    <name type="common">Boletus of the steppes</name>
    <dbReference type="NCBI Taxonomy" id="5323"/>
    <lineage>
        <taxon>Eukaryota</taxon>
        <taxon>Fungi</taxon>
        <taxon>Dikarya</taxon>
        <taxon>Basidiomycota</taxon>
        <taxon>Agaricomycotina</taxon>
        <taxon>Agaricomycetes</taxon>
        <taxon>Agaricomycetidae</taxon>
        <taxon>Agaricales</taxon>
        <taxon>Pleurotineae</taxon>
        <taxon>Pleurotaceae</taxon>
        <taxon>Pleurotus</taxon>
    </lineage>
</organism>
<protein>
    <submittedName>
        <fullName evidence="3">Uncharacterized protein</fullName>
    </submittedName>
</protein>
<evidence type="ECO:0000256" key="2">
    <source>
        <dbReference type="SAM" id="Phobius"/>
    </source>
</evidence>
<dbReference type="EMBL" id="MU154809">
    <property type="protein sequence ID" value="KAF9487163.1"/>
    <property type="molecule type" value="Genomic_DNA"/>
</dbReference>
<proteinExistence type="predicted"/>
<gene>
    <name evidence="3" type="ORF">BDN71DRAFT_1437047</name>
</gene>
<dbReference type="Proteomes" id="UP000807025">
    <property type="component" value="Unassembled WGS sequence"/>
</dbReference>
<dbReference type="AlphaFoldDB" id="A0A9P6D901"/>